<dbReference type="Pfam" id="PF11848">
    <property type="entry name" value="DUF3368"/>
    <property type="match status" value="1"/>
</dbReference>
<accession>A0A8T3VWD1</accession>
<reference evidence="1" key="1">
    <citation type="submission" date="2019-04" db="EMBL/GenBank/DDBJ databases">
        <title>Evolution of Biomass-Degrading Anaerobic Consortia Revealed by Metagenomics.</title>
        <authorList>
            <person name="Peng X."/>
        </authorList>
    </citation>
    <scope>NUCLEOTIDE SEQUENCE</scope>
    <source>
        <strain evidence="1">SIG14</strain>
    </source>
</reference>
<dbReference type="EMBL" id="SUTG01000011">
    <property type="protein sequence ID" value="MBE6512245.1"/>
    <property type="molecule type" value="Genomic_DNA"/>
</dbReference>
<sequence length="152" mass="17674">MKIIYDIDCLLYFLKIRRTDLLEELFNHIVISNKVFNSLNNPSIPDFIKDKLNDLVDEGFVKVEEISYNTRTFDIYYEIKNDHKNQVLGDGEASSIAIAIKNKGVVAYNNPNAIRDYLEKYDLRCITSEDIFNDLFKKGIISQKELEGLLEK</sequence>
<evidence type="ECO:0000313" key="2">
    <source>
        <dbReference type="Proteomes" id="UP000732619"/>
    </source>
</evidence>
<gene>
    <name evidence="1" type="ORF">E7Z75_03700</name>
</gene>
<organism evidence="1 2">
    <name type="scientific">Methanobrevibacter olleyae</name>
    <dbReference type="NCBI Taxonomy" id="294671"/>
    <lineage>
        <taxon>Archaea</taxon>
        <taxon>Methanobacteriati</taxon>
        <taxon>Methanobacteriota</taxon>
        <taxon>Methanomada group</taxon>
        <taxon>Methanobacteria</taxon>
        <taxon>Methanobacteriales</taxon>
        <taxon>Methanobacteriaceae</taxon>
        <taxon>Methanobrevibacter</taxon>
    </lineage>
</organism>
<dbReference type="InterPro" id="IPR021799">
    <property type="entry name" value="PIN-like_prokaryotic"/>
</dbReference>
<comment type="caution">
    <text evidence="1">The sequence shown here is derived from an EMBL/GenBank/DDBJ whole genome shotgun (WGS) entry which is preliminary data.</text>
</comment>
<dbReference type="AlphaFoldDB" id="A0A8T3VWD1"/>
<proteinExistence type="predicted"/>
<dbReference type="Proteomes" id="UP000732619">
    <property type="component" value="Unassembled WGS sequence"/>
</dbReference>
<evidence type="ECO:0000313" key="1">
    <source>
        <dbReference type="EMBL" id="MBE6512245.1"/>
    </source>
</evidence>
<protein>
    <submittedName>
        <fullName evidence="1">Uncharacterized protein</fullName>
    </submittedName>
</protein>
<name>A0A8T3VWD1_METOL</name>